<feature type="transmembrane region" description="Helical" evidence="2">
    <location>
        <begin position="439"/>
        <end position="460"/>
    </location>
</feature>
<feature type="transmembrane region" description="Helical" evidence="2">
    <location>
        <begin position="404"/>
        <end position="427"/>
    </location>
</feature>
<dbReference type="Proteomes" id="UP001267710">
    <property type="component" value="Unassembled WGS sequence"/>
</dbReference>
<reference evidence="3 4" key="1">
    <citation type="submission" date="2023-08" db="EMBL/GenBank/DDBJ databases">
        <title>Functional and genomic diversity of the sorghum phyllosphere microbiome.</title>
        <authorList>
            <person name="Shade A."/>
        </authorList>
    </citation>
    <scope>NUCLEOTIDE SEQUENCE [LARGE SCALE GENOMIC DNA]</scope>
    <source>
        <strain evidence="3 4">SORGH_AS_0335</strain>
    </source>
</reference>
<keyword evidence="2" id="KW-0812">Transmembrane</keyword>
<sequence>MKEGFRQSMAWLHTWSGLLVGWVLFMVFATGTSAYFRDEISRWMKPELHQSGPATHADAALSAAKAQDYLQAHAQGSNRWTIRLPDGREPGVSMFWPVPQAQQPAAAAGGEQRPRRARFENATIDPATGARVEAPRQTRGGDFFYRLHFDLHYMPAVWARWIVGFCAMFMLVAIVSGIVTHKRIFKDFFTFRPKKGQRSWLDAHNATAVLALPYHLMITYTGLVTLMFLYMPWGPQAAYQGDEQAFFAEVFPNNARNIGRPSGTAAPLVPLGGLVRQASEAWGGQPVARITVSNPGDTTARVTLFNENTRGVSSKQASMVFDGATGALLERRGEVLPAASETHGVLYGLHIARFSNPFVRWLFFLSGLAGTVMVATGLLLWAVKERQKYAKALAKGGRIGWGLRLVDGLNVAAVAGLPLAMAAFFWANRLIPAGLADRSPLEITCFFTAWGAAAVAGIAWPARRMWQAQLAIGGLLFALLPVLNPLTGGAGLWTALPQGLWAIAGFDLTALGLGLALLACAWWIGKRKPASKGTTRPAAARPAAREESSLTPQAEPGLATAHQALQSTGATP</sequence>
<feature type="transmembrane region" description="Helical" evidence="2">
    <location>
        <begin position="12"/>
        <end position="36"/>
    </location>
</feature>
<comment type="caution">
    <text evidence="3">The sequence shown here is derived from an EMBL/GenBank/DDBJ whole genome shotgun (WGS) entry which is preliminary data.</text>
</comment>
<dbReference type="PANTHER" id="PTHR34219">
    <property type="entry name" value="IRON-REGULATED INNER MEMBRANE PROTEIN-RELATED"/>
    <property type="match status" value="1"/>
</dbReference>
<proteinExistence type="predicted"/>
<feature type="region of interest" description="Disordered" evidence="1">
    <location>
        <begin position="529"/>
        <end position="572"/>
    </location>
</feature>
<feature type="transmembrane region" description="Helical" evidence="2">
    <location>
        <begin position="472"/>
        <end position="493"/>
    </location>
</feature>
<evidence type="ECO:0000313" key="4">
    <source>
        <dbReference type="Proteomes" id="UP001267710"/>
    </source>
</evidence>
<feature type="transmembrane region" description="Helical" evidence="2">
    <location>
        <begin position="158"/>
        <end position="179"/>
    </location>
</feature>
<name>A0ABU1IB86_9BURK</name>
<feature type="transmembrane region" description="Helical" evidence="2">
    <location>
        <begin position="361"/>
        <end position="383"/>
    </location>
</feature>
<dbReference type="Pfam" id="PF03929">
    <property type="entry name" value="PepSY_TM"/>
    <property type="match status" value="1"/>
</dbReference>
<organism evidence="3 4">
    <name type="scientific">Paracidovorax wautersii</name>
    <dbReference type="NCBI Taxonomy" id="1177982"/>
    <lineage>
        <taxon>Bacteria</taxon>
        <taxon>Pseudomonadati</taxon>
        <taxon>Pseudomonadota</taxon>
        <taxon>Betaproteobacteria</taxon>
        <taxon>Burkholderiales</taxon>
        <taxon>Comamonadaceae</taxon>
        <taxon>Paracidovorax</taxon>
    </lineage>
</organism>
<accession>A0ABU1IB86</accession>
<keyword evidence="4" id="KW-1185">Reference proteome</keyword>
<evidence type="ECO:0000256" key="1">
    <source>
        <dbReference type="SAM" id="MobiDB-lite"/>
    </source>
</evidence>
<feature type="transmembrane region" description="Helical" evidence="2">
    <location>
        <begin position="499"/>
        <end position="524"/>
    </location>
</feature>
<gene>
    <name evidence="3" type="ORF">QE399_002175</name>
</gene>
<keyword evidence="2" id="KW-1133">Transmembrane helix</keyword>
<evidence type="ECO:0000313" key="3">
    <source>
        <dbReference type="EMBL" id="MDR6214486.1"/>
    </source>
</evidence>
<feature type="transmembrane region" description="Helical" evidence="2">
    <location>
        <begin position="200"/>
        <end position="230"/>
    </location>
</feature>
<dbReference type="EMBL" id="JAVIZX010000001">
    <property type="protein sequence ID" value="MDR6214486.1"/>
    <property type="molecule type" value="Genomic_DNA"/>
</dbReference>
<feature type="compositionally biased region" description="Polar residues" evidence="1">
    <location>
        <begin position="563"/>
        <end position="572"/>
    </location>
</feature>
<dbReference type="InterPro" id="IPR005625">
    <property type="entry name" value="PepSY-ass_TM"/>
</dbReference>
<dbReference type="RefSeq" id="WP_309828674.1">
    <property type="nucleotide sequence ID" value="NZ_JAVIZX010000001.1"/>
</dbReference>
<protein>
    <submittedName>
        <fullName evidence="3">Iron-regulated membrane protein</fullName>
    </submittedName>
</protein>
<evidence type="ECO:0000256" key="2">
    <source>
        <dbReference type="SAM" id="Phobius"/>
    </source>
</evidence>
<dbReference type="PANTHER" id="PTHR34219:SF4">
    <property type="entry name" value="PEPSY DOMAIN-CONTAINING PROTEIN"/>
    <property type="match status" value="1"/>
</dbReference>
<keyword evidence="2" id="KW-0472">Membrane</keyword>